<organism evidence="1 2">
    <name type="scientific">Crocosphaera chwakensis CCY0110</name>
    <dbReference type="NCBI Taxonomy" id="391612"/>
    <lineage>
        <taxon>Bacteria</taxon>
        <taxon>Bacillati</taxon>
        <taxon>Cyanobacteriota</taxon>
        <taxon>Cyanophyceae</taxon>
        <taxon>Oscillatoriophycideae</taxon>
        <taxon>Chroococcales</taxon>
        <taxon>Aphanothecaceae</taxon>
        <taxon>Crocosphaera</taxon>
        <taxon>Crocosphaera chwakensis</taxon>
    </lineage>
</organism>
<gene>
    <name evidence="1" type="ORF">CY0110_06944</name>
</gene>
<reference evidence="1 2" key="1">
    <citation type="submission" date="2007-03" db="EMBL/GenBank/DDBJ databases">
        <authorList>
            <person name="Stal L."/>
            <person name="Ferriera S."/>
            <person name="Johnson J."/>
            <person name="Kravitz S."/>
            <person name="Beeson K."/>
            <person name="Sutton G."/>
            <person name="Rogers Y.-H."/>
            <person name="Friedman R."/>
            <person name="Frazier M."/>
            <person name="Venter J.C."/>
        </authorList>
    </citation>
    <scope>NUCLEOTIDE SEQUENCE [LARGE SCALE GENOMIC DNA]</scope>
    <source>
        <strain evidence="1 2">CCY0110</strain>
    </source>
</reference>
<proteinExistence type="predicted"/>
<evidence type="ECO:0000313" key="2">
    <source>
        <dbReference type="Proteomes" id="UP000003781"/>
    </source>
</evidence>
<accession>A3IYD5</accession>
<comment type="caution">
    <text evidence="1">The sequence shown here is derived from an EMBL/GenBank/DDBJ whole genome shotgun (WGS) entry which is preliminary data.</text>
</comment>
<keyword evidence="2" id="KW-1185">Reference proteome</keyword>
<dbReference type="Proteomes" id="UP000003781">
    <property type="component" value="Unassembled WGS sequence"/>
</dbReference>
<dbReference type="EMBL" id="AAXW01000079">
    <property type="protein sequence ID" value="EAZ88507.1"/>
    <property type="molecule type" value="Genomic_DNA"/>
</dbReference>
<name>A3IYD5_9CHRO</name>
<protein>
    <submittedName>
        <fullName evidence="1">Uncharacterized protein</fullName>
    </submittedName>
</protein>
<dbReference type="AlphaFoldDB" id="A3IYD5"/>
<sequence length="28" mass="3154">MAIKRALIVLGSEDSFSQAAKRFQEHYG</sequence>
<evidence type="ECO:0000313" key="1">
    <source>
        <dbReference type="EMBL" id="EAZ88507.1"/>
    </source>
</evidence>